<dbReference type="PANTHER" id="PTHR11941:SF45">
    <property type="entry name" value="ENOYL-COA DELTA ISOMERASE 1, MITOCHONDRIAL"/>
    <property type="match status" value="1"/>
</dbReference>
<keyword evidence="7" id="KW-0443">Lipid metabolism</keyword>
<dbReference type="PANTHER" id="PTHR11941">
    <property type="entry name" value="ENOYL-COA HYDRATASE-RELATED"/>
    <property type="match status" value="1"/>
</dbReference>
<comment type="catalytic activity">
    <reaction evidence="13">
        <text>(3Z)-octenoyl-CoA = (2E)-octenoyl-CoA</text>
        <dbReference type="Rhea" id="RHEA:46044"/>
        <dbReference type="ChEBI" id="CHEBI:62242"/>
        <dbReference type="ChEBI" id="CHEBI:85640"/>
    </reaction>
    <physiologicalReaction direction="left-to-right" evidence="13">
        <dbReference type="Rhea" id="RHEA:46045"/>
    </physiologicalReaction>
</comment>
<evidence type="ECO:0000313" key="17">
    <source>
        <dbReference type="EMBL" id="KNC52427.1"/>
    </source>
</evidence>
<dbReference type="InterPro" id="IPR029045">
    <property type="entry name" value="ClpP/crotonase-like_dom_sf"/>
</dbReference>
<dbReference type="SUPFAM" id="SSF52096">
    <property type="entry name" value="ClpP/crotonase"/>
    <property type="match status" value="1"/>
</dbReference>
<protein>
    <recommendedName>
        <fullName evidence="15">Enoyl-CoA delta isomerase 1, mitochondrial</fullName>
    </recommendedName>
    <alternativeName>
        <fullName evidence="16">3,2-trans-enoyl-CoA isomerase</fullName>
    </alternativeName>
</protein>
<evidence type="ECO:0000256" key="4">
    <source>
        <dbReference type="ARBA" id="ARBA00022832"/>
    </source>
</evidence>
<dbReference type="GO" id="GO:0004165">
    <property type="term" value="F:delta(3)-delta(2)-enoyl-CoA isomerase activity"/>
    <property type="evidence" value="ECO:0007669"/>
    <property type="project" value="UniProtKB-EC"/>
</dbReference>
<evidence type="ECO:0000256" key="8">
    <source>
        <dbReference type="ARBA" id="ARBA00023128"/>
    </source>
</evidence>
<dbReference type="Proteomes" id="UP000054408">
    <property type="component" value="Unassembled WGS sequence"/>
</dbReference>
<keyword evidence="4" id="KW-0276">Fatty acid metabolism</keyword>
<dbReference type="EMBL" id="GL349472">
    <property type="protein sequence ID" value="KNC52427.1"/>
    <property type="molecule type" value="Genomic_DNA"/>
</dbReference>
<dbReference type="FunFam" id="3.90.226.10:FF:000034">
    <property type="entry name" value="Enoyl-CoA delta isomerase 1"/>
    <property type="match status" value="1"/>
</dbReference>
<dbReference type="AlphaFoldDB" id="A0A0L0DJE0"/>
<dbReference type="CDD" id="cd06558">
    <property type="entry name" value="crotonase-like"/>
    <property type="match status" value="1"/>
</dbReference>
<organism evidence="17 18">
    <name type="scientific">Thecamonas trahens ATCC 50062</name>
    <dbReference type="NCBI Taxonomy" id="461836"/>
    <lineage>
        <taxon>Eukaryota</taxon>
        <taxon>Apusozoa</taxon>
        <taxon>Apusomonadida</taxon>
        <taxon>Apusomonadidae</taxon>
        <taxon>Thecamonas</taxon>
    </lineage>
</organism>
<proteinExistence type="predicted"/>
<evidence type="ECO:0000256" key="7">
    <source>
        <dbReference type="ARBA" id="ARBA00023098"/>
    </source>
</evidence>
<accession>A0A0L0DJE0</accession>
<gene>
    <name evidence="17" type="ORF">AMSG_08405</name>
</gene>
<evidence type="ECO:0000256" key="10">
    <source>
        <dbReference type="ARBA" id="ARBA00050938"/>
    </source>
</evidence>
<evidence type="ECO:0000256" key="6">
    <source>
        <dbReference type="ARBA" id="ARBA00022990"/>
    </source>
</evidence>
<evidence type="ECO:0000256" key="1">
    <source>
        <dbReference type="ARBA" id="ARBA00004305"/>
    </source>
</evidence>
<dbReference type="RefSeq" id="XP_013755468.1">
    <property type="nucleotide sequence ID" value="XM_013900014.1"/>
</dbReference>
<comment type="subcellular location">
    <subcellularLocation>
        <location evidence="1">Mitochondrion matrix</location>
    </subcellularLocation>
</comment>
<dbReference type="InterPro" id="IPR001753">
    <property type="entry name" value="Enoyl-CoA_hydra/iso"/>
</dbReference>
<dbReference type="STRING" id="461836.A0A0L0DJE0"/>
<keyword evidence="5" id="KW-0809">Transit peptide</keyword>
<dbReference type="OMA" id="WFMSSFL"/>
<keyword evidence="9 17" id="KW-0413">Isomerase</keyword>
<keyword evidence="8" id="KW-0496">Mitochondrion</keyword>
<evidence type="ECO:0000256" key="2">
    <source>
        <dbReference type="ARBA" id="ARBA00005005"/>
    </source>
</evidence>
<comment type="pathway">
    <text evidence="2">Lipid metabolism; fatty acid beta-oxidation.</text>
</comment>
<evidence type="ECO:0000256" key="12">
    <source>
        <dbReference type="ARBA" id="ARBA00052376"/>
    </source>
</evidence>
<name>A0A0L0DJE0_THETB</name>
<dbReference type="Gene3D" id="6.10.250.170">
    <property type="match status" value="1"/>
</dbReference>
<keyword evidence="18" id="KW-1185">Reference proteome</keyword>
<evidence type="ECO:0000256" key="3">
    <source>
        <dbReference type="ARBA" id="ARBA00011233"/>
    </source>
</evidence>
<dbReference type="Gene3D" id="3.90.226.10">
    <property type="entry name" value="2-enoyl-CoA Hydratase, Chain A, domain 1"/>
    <property type="match status" value="1"/>
</dbReference>
<dbReference type="GeneID" id="25567106"/>
<sequence length="288" mass="30068">MLTGRVAGQAILGRYGAAAVAGATGRTLVTTVVEGGQARVALDGPPANALSLEMLNAINEAMKSAMADDEVKGIVLTAAKPGIFCAGLDITAMYGADQESATVFWRAVQDAWLNMYTCPKPVVSAINGHAPAGGCLLAICTDHRVMGNDGGFAIGLNETQLGIVAPPWFARPYADLMGQRNAERHLCLGSMLSADDALAIGLVDDLVPTADVVETAHATLAQYIAIPAQARAMTKAMMREATVRATLGTQEGREADLGRFLALVLSDPVQASLGKYLKALSKRKSKSK</sequence>
<evidence type="ECO:0000256" key="9">
    <source>
        <dbReference type="ARBA" id="ARBA00023235"/>
    </source>
</evidence>
<evidence type="ECO:0000256" key="16">
    <source>
        <dbReference type="ARBA" id="ARBA00083575"/>
    </source>
</evidence>
<evidence type="ECO:0000256" key="14">
    <source>
        <dbReference type="ARBA" id="ARBA00056147"/>
    </source>
</evidence>
<reference evidence="17 18" key="1">
    <citation type="submission" date="2010-05" db="EMBL/GenBank/DDBJ databases">
        <title>The Genome Sequence of Thecamonas trahens ATCC 50062.</title>
        <authorList>
            <consortium name="The Broad Institute Genome Sequencing Platform"/>
            <person name="Russ C."/>
            <person name="Cuomo C."/>
            <person name="Shea T."/>
            <person name="Young S.K."/>
            <person name="Zeng Q."/>
            <person name="Koehrsen M."/>
            <person name="Haas B."/>
            <person name="Borodovsky M."/>
            <person name="Guigo R."/>
            <person name="Alvarado L."/>
            <person name="Berlin A."/>
            <person name="Bochicchio J."/>
            <person name="Borenstein D."/>
            <person name="Chapman S."/>
            <person name="Chen Z."/>
            <person name="Freedman E."/>
            <person name="Gellesch M."/>
            <person name="Goldberg J."/>
            <person name="Griggs A."/>
            <person name="Gujja S."/>
            <person name="Heilman E."/>
            <person name="Heiman D."/>
            <person name="Hepburn T."/>
            <person name="Howarth C."/>
            <person name="Jen D."/>
            <person name="Larson L."/>
            <person name="Mehta T."/>
            <person name="Park D."/>
            <person name="Pearson M."/>
            <person name="Roberts A."/>
            <person name="Saif S."/>
            <person name="Shenoy N."/>
            <person name="Sisk P."/>
            <person name="Stolte C."/>
            <person name="Sykes S."/>
            <person name="Thomson T."/>
            <person name="Walk T."/>
            <person name="White J."/>
            <person name="Yandava C."/>
            <person name="Burger G."/>
            <person name="Gray M.W."/>
            <person name="Holland P.W.H."/>
            <person name="King N."/>
            <person name="Lang F.B.F."/>
            <person name="Roger A.J."/>
            <person name="Ruiz-Trillo I."/>
            <person name="Lander E."/>
            <person name="Nusbaum C."/>
        </authorList>
    </citation>
    <scope>NUCLEOTIDE SEQUENCE [LARGE SCALE GENOMIC DNA]</scope>
    <source>
        <strain evidence="17 18">ATCC 50062</strain>
    </source>
</reference>
<evidence type="ECO:0000256" key="5">
    <source>
        <dbReference type="ARBA" id="ARBA00022946"/>
    </source>
</evidence>
<comment type="catalytic activity">
    <reaction evidence="10">
        <text>(3Z)-decenoyl-CoA = (2E)-decenoyl-CoA</text>
        <dbReference type="Rhea" id="RHEA:77195"/>
        <dbReference type="ChEBI" id="CHEBI:61406"/>
        <dbReference type="ChEBI" id="CHEBI:195601"/>
    </reaction>
    <physiologicalReaction direction="left-to-right" evidence="10">
        <dbReference type="Rhea" id="RHEA:77196"/>
    </physiologicalReaction>
</comment>
<evidence type="ECO:0000256" key="11">
    <source>
        <dbReference type="ARBA" id="ARBA00051293"/>
    </source>
</evidence>
<evidence type="ECO:0000313" key="18">
    <source>
        <dbReference type="Proteomes" id="UP000054408"/>
    </source>
</evidence>
<dbReference type="GO" id="GO:0006635">
    <property type="term" value="P:fatty acid beta-oxidation"/>
    <property type="evidence" value="ECO:0007669"/>
    <property type="project" value="TreeGrafter"/>
</dbReference>
<dbReference type="eggNOG" id="KOG1683">
    <property type="taxonomic scope" value="Eukaryota"/>
</dbReference>
<comment type="catalytic activity">
    <reaction evidence="12">
        <text>(3Z)-dodecenoyl-CoA = (2E)-dodecenoyl-CoA</text>
        <dbReference type="Rhea" id="RHEA:23716"/>
        <dbReference type="ChEBI" id="CHEBI:57330"/>
        <dbReference type="ChEBI" id="CHEBI:58543"/>
        <dbReference type="EC" id="5.3.3.8"/>
    </reaction>
    <physiologicalReaction direction="left-to-right" evidence="12">
        <dbReference type="Rhea" id="RHEA:23717"/>
    </physiologicalReaction>
</comment>
<comment type="subunit">
    <text evidence="3">Homotrimer.</text>
</comment>
<evidence type="ECO:0000256" key="13">
    <source>
        <dbReference type="ARBA" id="ARBA00052542"/>
    </source>
</evidence>
<dbReference type="GO" id="GO:0005759">
    <property type="term" value="C:mitochondrial matrix"/>
    <property type="evidence" value="ECO:0007669"/>
    <property type="project" value="UniProtKB-SubCell"/>
</dbReference>
<dbReference type="OrthoDB" id="1696280at2759"/>
<comment type="catalytic activity">
    <reaction evidence="11">
        <text>(2E)-tetradecenoyl-CoA = (3Z)-tetradecenoyl-CoA</text>
        <dbReference type="Rhea" id="RHEA:29847"/>
        <dbReference type="ChEBI" id="CHEBI:61405"/>
        <dbReference type="ChEBI" id="CHEBI:61968"/>
    </reaction>
    <physiologicalReaction direction="right-to-left" evidence="11">
        <dbReference type="Rhea" id="RHEA:29849"/>
    </physiologicalReaction>
</comment>
<keyword evidence="6" id="KW-0007">Acetylation</keyword>
<dbReference type="Pfam" id="PF00378">
    <property type="entry name" value="ECH_1"/>
    <property type="match status" value="1"/>
</dbReference>
<comment type="function">
    <text evidence="14">Key enzyme of fatty acid beta-oxidation. Able to isomerize both 3-cis (3Z) and 3-trans (3E) double bonds into the 2-trans (2E) form in a range of enoyl-CoA species, with a preference for (3Z)-enoyl-CoAs over (3E)-enoyl-CoAs. The catalytic efficiency of this enzyme is not affected by the fatty acyl chain length.</text>
</comment>
<evidence type="ECO:0000256" key="15">
    <source>
        <dbReference type="ARBA" id="ARBA00068317"/>
    </source>
</evidence>